<accession>A0A6C0HC68</accession>
<dbReference type="EMBL" id="MN739920">
    <property type="protein sequence ID" value="QHT77593.1"/>
    <property type="molecule type" value="Genomic_DNA"/>
</dbReference>
<organism evidence="1">
    <name type="scientific">viral metagenome</name>
    <dbReference type="NCBI Taxonomy" id="1070528"/>
    <lineage>
        <taxon>unclassified sequences</taxon>
        <taxon>metagenomes</taxon>
        <taxon>organismal metagenomes</taxon>
    </lineage>
</organism>
<proteinExistence type="predicted"/>
<name>A0A6C0HC68_9ZZZZ</name>
<reference evidence="1" key="1">
    <citation type="journal article" date="2020" name="Nature">
        <title>Giant virus diversity and host interactions through global metagenomics.</title>
        <authorList>
            <person name="Schulz F."/>
            <person name="Roux S."/>
            <person name="Paez-Espino D."/>
            <person name="Jungbluth S."/>
            <person name="Walsh D.A."/>
            <person name="Denef V.J."/>
            <person name="McMahon K.D."/>
            <person name="Konstantinidis K.T."/>
            <person name="Eloe-Fadrosh E.A."/>
            <person name="Kyrpides N.C."/>
            <person name="Woyke T."/>
        </authorList>
    </citation>
    <scope>NUCLEOTIDE SEQUENCE</scope>
    <source>
        <strain evidence="1">GVMAG-M-3300023179-90</strain>
    </source>
</reference>
<evidence type="ECO:0000313" key="1">
    <source>
        <dbReference type="EMBL" id="QHT77593.1"/>
    </source>
</evidence>
<protein>
    <submittedName>
        <fullName evidence="1">Uncharacterized protein</fullName>
    </submittedName>
</protein>
<dbReference type="AlphaFoldDB" id="A0A6C0HC68"/>
<sequence>MYEEEQYDNANSEPEIDMNAGYIPLEEMSDARSVSSLDTVGKKQLMYYDMVKSVDKCYHKLSRRINGNKVTIELYSTMCIPRTNIRNAASGSYLNYRCGTSDEFLFYKVGISTTEKCLGESSICFFDSPEQYERIMNTTIPADEKEAWHLRFMNEQVRRNK</sequence>